<feature type="transmembrane region" description="Helical" evidence="8">
    <location>
        <begin position="323"/>
        <end position="343"/>
    </location>
</feature>
<evidence type="ECO:0000256" key="6">
    <source>
        <dbReference type="ARBA" id="ARBA00022989"/>
    </source>
</evidence>
<dbReference type="InterPro" id="IPR059000">
    <property type="entry name" value="ATPase_P-type_domA"/>
</dbReference>
<dbReference type="PANTHER" id="PTHR48085">
    <property type="entry name" value="CADMIUM/ZINC-TRANSPORTING ATPASE HMA2-RELATED"/>
    <property type="match status" value="1"/>
</dbReference>
<evidence type="ECO:0000256" key="8">
    <source>
        <dbReference type="RuleBase" id="RU362081"/>
    </source>
</evidence>
<evidence type="ECO:0000256" key="1">
    <source>
        <dbReference type="ARBA" id="ARBA00004370"/>
    </source>
</evidence>
<dbReference type="GO" id="GO:0005524">
    <property type="term" value="F:ATP binding"/>
    <property type="evidence" value="ECO:0007669"/>
    <property type="project" value="UniProtKB-UniRule"/>
</dbReference>
<dbReference type="PROSITE" id="PS00154">
    <property type="entry name" value="ATPASE_E1_E2"/>
    <property type="match status" value="1"/>
</dbReference>
<keyword evidence="5" id="KW-1278">Translocase</keyword>
<dbReference type="SFLD" id="SFLDS00003">
    <property type="entry name" value="Haloacid_Dehalogenase"/>
    <property type="match status" value="1"/>
</dbReference>
<keyword evidence="3 8" id="KW-0812">Transmembrane</keyword>
<dbReference type="GO" id="GO:0046872">
    <property type="term" value="F:metal ion binding"/>
    <property type="evidence" value="ECO:0007669"/>
    <property type="project" value="UniProtKB-KW"/>
</dbReference>
<dbReference type="GO" id="GO:0016887">
    <property type="term" value="F:ATP hydrolysis activity"/>
    <property type="evidence" value="ECO:0007669"/>
    <property type="project" value="InterPro"/>
</dbReference>
<dbReference type="AlphaFoldDB" id="A0AAD3CH39"/>
<dbReference type="Pfam" id="PF00702">
    <property type="entry name" value="Hydrolase"/>
    <property type="match status" value="1"/>
</dbReference>
<organism evidence="10 11">
    <name type="scientific">Chaetoceros tenuissimus</name>
    <dbReference type="NCBI Taxonomy" id="426638"/>
    <lineage>
        <taxon>Eukaryota</taxon>
        <taxon>Sar</taxon>
        <taxon>Stramenopiles</taxon>
        <taxon>Ochrophyta</taxon>
        <taxon>Bacillariophyta</taxon>
        <taxon>Coscinodiscophyceae</taxon>
        <taxon>Chaetocerotophycidae</taxon>
        <taxon>Chaetocerotales</taxon>
        <taxon>Chaetocerotaceae</taxon>
        <taxon>Chaetoceros</taxon>
    </lineage>
</organism>
<gene>
    <name evidence="10" type="ORF">CTEN210_02456</name>
</gene>
<evidence type="ECO:0000256" key="4">
    <source>
        <dbReference type="ARBA" id="ARBA00022723"/>
    </source>
</evidence>
<evidence type="ECO:0000313" key="11">
    <source>
        <dbReference type="Proteomes" id="UP001054902"/>
    </source>
</evidence>
<dbReference type="InterPro" id="IPR001757">
    <property type="entry name" value="P_typ_ATPase"/>
</dbReference>
<dbReference type="Gene3D" id="2.70.150.10">
    <property type="entry name" value="Calcium-transporting ATPase, cytoplasmic transduction domain A"/>
    <property type="match status" value="1"/>
</dbReference>
<feature type="transmembrane region" description="Helical" evidence="8">
    <location>
        <begin position="590"/>
        <end position="615"/>
    </location>
</feature>
<accession>A0AAD3CH39</accession>
<dbReference type="Gene3D" id="3.30.70.100">
    <property type="match status" value="1"/>
</dbReference>
<evidence type="ECO:0000256" key="7">
    <source>
        <dbReference type="ARBA" id="ARBA00023136"/>
    </source>
</evidence>
<comment type="similarity">
    <text evidence="2 8">Belongs to the cation transport ATPase (P-type) (TC 3.A.3) family. Type IB subfamily.</text>
</comment>
<dbReference type="Gene3D" id="3.40.1110.10">
    <property type="entry name" value="Calcium-transporting ATPase, cytoplasmic domain N"/>
    <property type="match status" value="1"/>
</dbReference>
<keyword evidence="6 8" id="KW-1133">Transmembrane helix</keyword>
<dbReference type="InterPro" id="IPR036163">
    <property type="entry name" value="HMA_dom_sf"/>
</dbReference>
<dbReference type="PANTHER" id="PTHR48085:SF5">
    <property type="entry name" value="CADMIUM_ZINC-TRANSPORTING ATPASE HMA4-RELATED"/>
    <property type="match status" value="1"/>
</dbReference>
<keyword evidence="4 8" id="KW-0479">Metal-binding</keyword>
<dbReference type="SUPFAM" id="SSF56784">
    <property type="entry name" value="HAD-like"/>
    <property type="match status" value="1"/>
</dbReference>
<dbReference type="InterPro" id="IPR018303">
    <property type="entry name" value="ATPase_P-typ_P_site"/>
</dbReference>
<dbReference type="EMBL" id="BLLK01000022">
    <property type="protein sequence ID" value="GFH45982.1"/>
    <property type="molecule type" value="Genomic_DNA"/>
</dbReference>
<dbReference type="SFLD" id="SFLDG00002">
    <property type="entry name" value="C1.7:_P-type_atpase_like"/>
    <property type="match status" value="1"/>
</dbReference>
<dbReference type="SUPFAM" id="SSF81653">
    <property type="entry name" value="Calcium ATPase, transduction domain A"/>
    <property type="match status" value="1"/>
</dbReference>
<dbReference type="FunFam" id="2.70.150.10:FF:000002">
    <property type="entry name" value="Copper-transporting ATPase 1, putative"/>
    <property type="match status" value="1"/>
</dbReference>
<dbReference type="SUPFAM" id="SSF81665">
    <property type="entry name" value="Calcium ATPase, transmembrane domain M"/>
    <property type="match status" value="1"/>
</dbReference>
<evidence type="ECO:0000256" key="5">
    <source>
        <dbReference type="ARBA" id="ARBA00022967"/>
    </source>
</evidence>
<keyword evidence="11" id="KW-1185">Reference proteome</keyword>
<evidence type="ECO:0000256" key="2">
    <source>
        <dbReference type="ARBA" id="ARBA00006024"/>
    </source>
</evidence>
<sequence length="965" mass="104082">MHSHTNHSHSHTHGDEETGCFHHHEAKEEMNNGCTDHHNHEKQHEENNLDKATSLKESSHHDNIHYESVDNHKIALDGRVGKSNEGVAGHPTRRRSSFYVKGICCKSEVPQVTSILRGSSTEVHNVSINVTARMVYVDHCTEHISAIELANALNSEGFGAKVTKDGAISHASNNKPHELNLEFANFKSSSCCSNGECHRDNIATEATPLVSSKNNAMKFVESTILIPQLATRKECDDVEKIVLEISNNDGECIRLAHANLASRTVKVEHNPKKMNAEYILHALQEKYSSYDAISLITDGEKDALYLPMSIEVSSSELTERKRLLPVVMGVGLEVIISGIFWVVSMFGRFVEKWSYLKYSGIIAVAFGIPSVAMKALYTLQRRNFDANCMMVTAALGSLLMQEYDEAASVSFLFAISEFLEDRATHRATEALDSIIKMRPDHANVINPENNQTFVIPAESLQIGDLVRVRTGDKIPSDGIVVEGSSHVDESSLTGESIFIPKSPGDKVSGGTINVGLTQMIIQTTSLVEDSAVSRLVRLVEESAANTSPTEQIVDSFARSYTPTVIVIAFFMCTIPWLISPEAGRRWTLNGLIIVVIACPCALTISTPVTYAAGLAATAQKGIIVKGGAKLEALGNVKTVVFDKTGTLTEGKFHLTHLDAVGGMKDRREVLSLLSTMEAPSSHPLAATLVNAAKAEGIEQSANAQVADHTILHGEGVQAMVNGEQVYVGNVRLFERLGMYDALNVVDRRRAESWNEEGGTVGFLGLDGVGIVGMFCVSDVVRSEAASVVGSLMKDEVKVLMLTGDGEGAAISVAKRVGLDRSQVCCNCLPEDKVHFLKIEMGTKAEKTTSTSFGSNGNVLFVGDGVNDGPAIVTADVGVAMGEGAALAMEISDVTLMDSKLENITFCMSLGKKVVATVKQNIAFSILAKLIVIGFTFLGKMTLLGAIASDVGVMLLVSLNGMKLLP</sequence>
<name>A0AAD3CH39_9STRA</name>
<evidence type="ECO:0000256" key="3">
    <source>
        <dbReference type="ARBA" id="ARBA00022692"/>
    </source>
</evidence>
<dbReference type="InterPro" id="IPR027256">
    <property type="entry name" value="P-typ_ATPase_IB"/>
</dbReference>
<dbReference type="NCBIfam" id="TIGR01494">
    <property type="entry name" value="ATPase_P-type"/>
    <property type="match status" value="2"/>
</dbReference>
<dbReference type="Pfam" id="PF00122">
    <property type="entry name" value="E1-E2_ATPase"/>
    <property type="match status" value="1"/>
</dbReference>
<protein>
    <recommendedName>
        <fullName evidence="9">P-type ATPase A domain-containing protein</fullName>
    </recommendedName>
</protein>
<dbReference type="SUPFAM" id="SSF55008">
    <property type="entry name" value="HMA, heavy metal-associated domain"/>
    <property type="match status" value="1"/>
</dbReference>
<dbReference type="GO" id="GO:0016020">
    <property type="term" value="C:membrane"/>
    <property type="evidence" value="ECO:0007669"/>
    <property type="project" value="UniProtKB-SubCell"/>
</dbReference>
<feature type="transmembrane region" description="Helical" evidence="8">
    <location>
        <begin position="921"/>
        <end position="937"/>
    </location>
</feature>
<dbReference type="SFLD" id="SFLDF00027">
    <property type="entry name" value="p-type_atpase"/>
    <property type="match status" value="1"/>
</dbReference>
<dbReference type="NCBIfam" id="TIGR01525">
    <property type="entry name" value="ATPase-IB_hvy"/>
    <property type="match status" value="1"/>
</dbReference>
<feature type="transmembrane region" description="Helical" evidence="8">
    <location>
        <begin position="560"/>
        <end position="578"/>
    </location>
</feature>
<dbReference type="InterPro" id="IPR023299">
    <property type="entry name" value="ATPase_P-typ_cyto_dom_N"/>
</dbReference>
<proteinExistence type="inferred from homology"/>
<dbReference type="PRINTS" id="PR00119">
    <property type="entry name" value="CATATPASE"/>
</dbReference>
<dbReference type="Gene3D" id="3.40.50.1000">
    <property type="entry name" value="HAD superfamily/HAD-like"/>
    <property type="match status" value="1"/>
</dbReference>
<keyword evidence="7 8" id="KW-0472">Membrane</keyword>
<dbReference type="InterPro" id="IPR044492">
    <property type="entry name" value="P_typ_ATPase_HD_dom"/>
</dbReference>
<feature type="domain" description="P-type ATPase A" evidence="9">
    <location>
        <begin position="437"/>
        <end position="540"/>
    </location>
</feature>
<evidence type="ECO:0000259" key="9">
    <source>
        <dbReference type="Pfam" id="PF00122"/>
    </source>
</evidence>
<comment type="subcellular location">
    <subcellularLocation>
        <location evidence="1 8">Membrane</location>
    </subcellularLocation>
</comment>
<dbReference type="InterPro" id="IPR023214">
    <property type="entry name" value="HAD_sf"/>
</dbReference>
<keyword evidence="8" id="KW-0067">ATP-binding</keyword>
<reference evidence="10 11" key="1">
    <citation type="journal article" date="2021" name="Sci. Rep.">
        <title>The genome of the diatom Chaetoceros tenuissimus carries an ancient integrated fragment of an extant virus.</title>
        <authorList>
            <person name="Hongo Y."/>
            <person name="Kimura K."/>
            <person name="Takaki Y."/>
            <person name="Yoshida Y."/>
            <person name="Baba S."/>
            <person name="Kobayashi G."/>
            <person name="Nagasaki K."/>
            <person name="Hano T."/>
            <person name="Tomaru Y."/>
        </authorList>
    </citation>
    <scope>NUCLEOTIDE SEQUENCE [LARGE SCALE GENOMIC DNA]</scope>
    <source>
        <strain evidence="10 11">NIES-3715</strain>
    </source>
</reference>
<comment type="caution">
    <text evidence="10">The sequence shown here is derived from an EMBL/GenBank/DDBJ whole genome shotgun (WGS) entry which is preliminary data.</text>
</comment>
<evidence type="ECO:0000313" key="10">
    <source>
        <dbReference type="EMBL" id="GFH45982.1"/>
    </source>
</evidence>
<dbReference type="InterPro" id="IPR008250">
    <property type="entry name" value="ATPase_P-typ_transduc_dom_A_sf"/>
</dbReference>
<feature type="transmembrane region" description="Helical" evidence="8">
    <location>
        <begin position="355"/>
        <end position="377"/>
    </location>
</feature>
<keyword evidence="8" id="KW-0547">Nucleotide-binding</keyword>
<dbReference type="Proteomes" id="UP001054902">
    <property type="component" value="Unassembled WGS sequence"/>
</dbReference>
<dbReference type="GO" id="GO:0019829">
    <property type="term" value="F:ATPase-coupled monoatomic cation transmembrane transporter activity"/>
    <property type="evidence" value="ECO:0007669"/>
    <property type="project" value="InterPro"/>
</dbReference>
<dbReference type="InterPro" id="IPR051014">
    <property type="entry name" value="Cation_Transport_ATPase_IB"/>
</dbReference>
<dbReference type="InterPro" id="IPR023298">
    <property type="entry name" value="ATPase_P-typ_TM_dom_sf"/>
</dbReference>
<dbReference type="InterPro" id="IPR036412">
    <property type="entry name" value="HAD-like_sf"/>
</dbReference>